<dbReference type="NCBIfam" id="TIGR00756">
    <property type="entry name" value="PPR"/>
    <property type="match status" value="6"/>
</dbReference>
<name>A0AAD5W973_9POAL</name>
<organism evidence="6 7">
    <name type="scientific">Rhynchospora tenuis</name>
    <dbReference type="NCBI Taxonomy" id="198213"/>
    <lineage>
        <taxon>Eukaryota</taxon>
        <taxon>Viridiplantae</taxon>
        <taxon>Streptophyta</taxon>
        <taxon>Embryophyta</taxon>
        <taxon>Tracheophyta</taxon>
        <taxon>Spermatophyta</taxon>
        <taxon>Magnoliopsida</taxon>
        <taxon>Liliopsida</taxon>
        <taxon>Poales</taxon>
        <taxon>Cyperaceae</taxon>
        <taxon>Cyperoideae</taxon>
        <taxon>Rhynchosporeae</taxon>
        <taxon>Rhynchospora</taxon>
    </lineage>
</organism>
<feature type="region of interest" description="Disordered" evidence="4">
    <location>
        <begin position="1"/>
        <end position="29"/>
    </location>
</feature>
<evidence type="ECO:0000256" key="2">
    <source>
        <dbReference type="ARBA" id="ARBA00022946"/>
    </source>
</evidence>
<feature type="compositionally biased region" description="Basic and acidic residues" evidence="4">
    <location>
        <begin position="214"/>
        <end position="224"/>
    </location>
</feature>
<feature type="repeat" description="PPR" evidence="3">
    <location>
        <begin position="418"/>
        <end position="452"/>
    </location>
</feature>
<gene>
    <name evidence="6" type="ORF">LUZ61_013656</name>
</gene>
<feature type="repeat" description="PPR" evidence="3">
    <location>
        <begin position="453"/>
        <end position="483"/>
    </location>
</feature>
<dbReference type="InterPro" id="IPR002885">
    <property type="entry name" value="PPR_rpt"/>
</dbReference>
<evidence type="ECO:0000313" key="7">
    <source>
        <dbReference type="Proteomes" id="UP001210211"/>
    </source>
</evidence>
<dbReference type="Pfam" id="PF01535">
    <property type="entry name" value="PPR"/>
    <property type="match status" value="3"/>
</dbReference>
<dbReference type="EMBL" id="JAMRDG010000002">
    <property type="protein sequence ID" value="KAJ3684492.1"/>
    <property type="molecule type" value="Genomic_DNA"/>
</dbReference>
<dbReference type="InterPro" id="IPR033443">
    <property type="entry name" value="PROP1-like_PPR_dom"/>
</dbReference>
<dbReference type="InterPro" id="IPR011990">
    <property type="entry name" value="TPR-like_helical_dom_sf"/>
</dbReference>
<protein>
    <recommendedName>
        <fullName evidence="5">PROP1-like PPR domain-containing protein</fullName>
    </recommendedName>
</protein>
<feature type="repeat" description="PPR" evidence="3">
    <location>
        <begin position="595"/>
        <end position="629"/>
    </location>
</feature>
<feature type="compositionally biased region" description="Low complexity" evidence="4">
    <location>
        <begin position="13"/>
        <end position="29"/>
    </location>
</feature>
<evidence type="ECO:0000313" key="6">
    <source>
        <dbReference type="EMBL" id="KAJ3684492.1"/>
    </source>
</evidence>
<keyword evidence="2" id="KW-0809">Transit peptide</keyword>
<feature type="domain" description="PROP1-like PPR" evidence="5">
    <location>
        <begin position="426"/>
        <end position="590"/>
    </location>
</feature>
<feature type="region of interest" description="Disordered" evidence="4">
    <location>
        <begin position="214"/>
        <end position="263"/>
    </location>
</feature>
<dbReference type="Proteomes" id="UP001210211">
    <property type="component" value="Unassembled WGS sequence"/>
</dbReference>
<evidence type="ECO:0000256" key="4">
    <source>
        <dbReference type="SAM" id="MobiDB-lite"/>
    </source>
</evidence>
<proteinExistence type="predicted"/>
<dbReference type="Gene3D" id="1.25.40.10">
    <property type="entry name" value="Tetratricopeptide repeat domain"/>
    <property type="match status" value="3"/>
</dbReference>
<evidence type="ECO:0000259" key="5">
    <source>
        <dbReference type="Pfam" id="PF17177"/>
    </source>
</evidence>
<feature type="repeat" description="PPR" evidence="3">
    <location>
        <begin position="348"/>
        <end position="382"/>
    </location>
</feature>
<feature type="repeat" description="PPR" evidence="3">
    <location>
        <begin position="630"/>
        <end position="664"/>
    </location>
</feature>
<dbReference type="Pfam" id="PF17177">
    <property type="entry name" value="PPR_long"/>
    <property type="match status" value="1"/>
</dbReference>
<dbReference type="PANTHER" id="PTHR47935:SF1">
    <property type="entry name" value="PENTATRICOPEPTIDE REPEAT-CONTAINING PROTEIN MRL1, CHLOROPLASTIC"/>
    <property type="match status" value="1"/>
</dbReference>
<comment type="caution">
    <text evidence="6">The sequence shown here is derived from an EMBL/GenBank/DDBJ whole genome shotgun (WGS) entry which is preliminary data.</text>
</comment>
<dbReference type="PANTHER" id="PTHR47935">
    <property type="entry name" value="PENTATRICOPEPTIDE REPEAT-CONTAINING PROTEIN MRL1, CHLOROPLASTIC"/>
    <property type="match status" value="1"/>
</dbReference>
<reference evidence="6 7" key="1">
    <citation type="journal article" date="2022" name="Cell">
        <title>Repeat-based holocentromeres influence genome architecture and karyotype evolution.</title>
        <authorList>
            <person name="Hofstatter P.G."/>
            <person name="Thangavel G."/>
            <person name="Lux T."/>
            <person name="Neumann P."/>
            <person name="Vondrak T."/>
            <person name="Novak P."/>
            <person name="Zhang M."/>
            <person name="Costa L."/>
            <person name="Castellani M."/>
            <person name="Scott A."/>
            <person name="Toegelov H."/>
            <person name="Fuchs J."/>
            <person name="Mata-Sucre Y."/>
            <person name="Dias Y."/>
            <person name="Vanzela A.L.L."/>
            <person name="Huettel B."/>
            <person name="Almeida C.C.S."/>
            <person name="Simkova H."/>
            <person name="Souza G."/>
            <person name="Pedrosa-Harand A."/>
            <person name="Macas J."/>
            <person name="Mayer K.F.X."/>
            <person name="Houben A."/>
            <person name="Marques A."/>
        </authorList>
    </citation>
    <scope>NUCLEOTIDE SEQUENCE [LARGE SCALE GENOMIC DNA]</scope>
    <source>
        <strain evidence="6">RhyTen1mFocal</strain>
    </source>
</reference>
<feature type="repeat" description="PPR" evidence="3">
    <location>
        <begin position="560"/>
        <end position="594"/>
    </location>
</feature>
<accession>A0AAD5W973</accession>
<feature type="compositionally biased region" description="Polar residues" evidence="4">
    <location>
        <begin position="246"/>
        <end position="263"/>
    </location>
</feature>
<dbReference type="AlphaFoldDB" id="A0AAD5W973"/>
<feature type="repeat" description="PPR" evidence="3">
    <location>
        <begin position="525"/>
        <end position="559"/>
    </location>
</feature>
<evidence type="ECO:0000256" key="1">
    <source>
        <dbReference type="ARBA" id="ARBA00022737"/>
    </source>
</evidence>
<sequence>MELSFCPKSKGLVSSSFTTPASTSSSPVSLSPVFTRRELYGSRPPRLRSRYNCRRSSFRTRIPRCSLSDSIVEKYFAAIAAAAAAVATIRLVYLYCVDQRSHGSSSVEVDELSKIIGSSESIELDAEPITNHEVHHDNVKGDIPVEANNLDFELDKTAQDSNITSVVLHVEDVQEETSEEILVSSLKKEFEMGMISKNLISRNAIEFAVSRADGSSHGRSEYQKGKTTVACMKEGTPSKERKSKRSYQLQKNEGRYNSPNTSNGTFTKYPLTNQIQSGNNDPPEYLHTYSRLLKDGRLRDCVDLLEGVDHEGLLNMDKIHHASFFNACKNRKASEEAIRFGKLIRYPRLSTFNMLLSVCASSEDFDGAYEVMLMLKEAGLQPDCKLYTTLISVFGKSGKVDAMFEVFHEMVNAGIEPTVNTYGALIDGCARAGQVAKAFGAYGILQSKNVQPDRVIFNALITACGESGAIDRAFDVLSEMLSEPKPILPDHVTVGALIKTCIQAEQVDRAREVYKMLDEYNIRGTVEVYTIAVRSCSLNGDLQFALEIYNDMKNKGIQPDEMFLSTLIDVAGHAGKIEEAFEIMHQARREGLRVGYISYGSLMGACCNAKDWGRALELFEEIKSRKIIPTVSMMNALITSLCEDGQIQKSLAIIDEMKKIGVQPNDITFSVLIIACEKNGEAEMAFELFEESKAYQVAITSTLCGCLTGLCLQRYETEYSIGSITVNLDSGRPQIRNEWTSLAAMVYRETISAGVEPKLDALSQVLGCMRYPTDILLRSKLIENLGLGFDVSNGPNISSLMDGFGEYDPRSFQLIEEAAALGIVPRVSFKDSPLIVDACELPTHVAQVYLLAILKGLKHRLAAGAMLPSITIILPLEEKQLQYQQEEKTINVAGRTGQAVGSLLRRLGIRYQGDESHGKLLISGISLKRWFEPKIDESSLLGIPGYNFQGTIPLQSRLAKGISDQQRNIRSDMNLSFDDETEI</sequence>
<evidence type="ECO:0000256" key="3">
    <source>
        <dbReference type="PROSITE-ProRule" id="PRU00708"/>
    </source>
</evidence>
<dbReference type="Pfam" id="PF13041">
    <property type="entry name" value="PPR_2"/>
    <property type="match status" value="1"/>
</dbReference>
<dbReference type="InterPro" id="IPR053303">
    <property type="entry name" value="Chloroplast_PPR"/>
</dbReference>
<dbReference type="FunFam" id="1.25.40.10:FF:000542">
    <property type="entry name" value="Pentatricopeptide repeat-containing protein MRL1, chloroplastic isoform X1"/>
    <property type="match status" value="1"/>
</dbReference>
<keyword evidence="7" id="KW-1185">Reference proteome</keyword>
<keyword evidence="1" id="KW-0677">Repeat</keyword>
<dbReference type="PROSITE" id="PS51375">
    <property type="entry name" value="PPR"/>
    <property type="match status" value="8"/>
</dbReference>
<feature type="repeat" description="PPR" evidence="3">
    <location>
        <begin position="383"/>
        <end position="417"/>
    </location>
</feature>